<dbReference type="GeneID" id="94430440"/>
<sequence>MSPPSPPSLLPVSEGRRRESTSSSSSSNTSATATTRGRRGEEEGEEEREREELEKGNGRSLPGGGFPSSPNFLTVGISSPGRSHLKDSHISPHNAGASSAATSATTTTTNGGENGKLTGLMSPVPEIRMAFRRARAEERLARAAKEREEVYKSRSETGRGGGGGRGSRSSSGPPRRGGRGEGGEEEEEEQEAEGDLQQEQEEEEREAESKKNSLLCRMQKYIQDRLQKLKTLQESGWNEIATHINKFSEAQEEAAKKRKNQAK</sequence>
<comment type="caution">
    <text evidence="2">The sequence shown here is derived from an EMBL/GenBank/DDBJ whole genome shotgun (WGS) entry which is preliminary data.</text>
</comment>
<dbReference type="Proteomes" id="UP000221165">
    <property type="component" value="Unassembled WGS sequence"/>
</dbReference>
<accession>A0A2C6KRV1</accession>
<feature type="compositionally biased region" description="Low complexity" evidence="1">
    <location>
        <begin position="94"/>
        <end position="111"/>
    </location>
</feature>
<gene>
    <name evidence="2" type="ORF">CSUI_007079</name>
</gene>
<dbReference type="VEuPathDB" id="ToxoDB:CSUI_007079"/>
<feature type="compositionally biased region" description="Low complexity" evidence="1">
    <location>
        <begin position="21"/>
        <end position="35"/>
    </location>
</feature>
<name>A0A2C6KRV1_9APIC</name>
<reference evidence="2 3" key="1">
    <citation type="journal article" date="2017" name="Int. J. Parasitol.">
        <title>The genome of the protozoan parasite Cystoisospora suis and a reverse vaccinology approach to identify vaccine candidates.</title>
        <authorList>
            <person name="Palmieri N."/>
            <person name="Shrestha A."/>
            <person name="Ruttkowski B."/>
            <person name="Beck T."/>
            <person name="Vogl C."/>
            <person name="Tomley F."/>
            <person name="Blake D.P."/>
            <person name="Joachim A."/>
        </authorList>
    </citation>
    <scope>NUCLEOTIDE SEQUENCE [LARGE SCALE GENOMIC DNA]</scope>
    <source>
        <strain evidence="2 3">Wien I</strain>
    </source>
</reference>
<evidence type="ECO:0000313" key="3">
    <source>
        <dbReference type="Proteomes" id="UP000221165"/>
    </source>
</evidence>
<proteinExistence type="predicted"/>
<protein>
    <submittedName>
        <fullName evidence="2">Uncharacterized protein</fullName>
    </submittedName>
</protein>
<feature type="non-terminal residue" evidence="2">
    <location>
        <position position="263"/>
    </location>
</feature>
<dbReference type="AlphaFoldDB" id="A0A2C6KRV1"/>
<organism evidence="2 3">
    <name type="scientific">Cystoisospora suis</name>
    <dbReference type="NCBI Taxonomy" id="483139"/>
    <lineage>
        <taxon>Eukaryota</taxon>
        <taxon>Sar</taxon>
        <taxon>Alveolata</taxon>
        <taxon>Apicomplexa</taxon>
        <taxon>Conoidasida</taxon>
        <taxon>Coccidia</taxon>
        <taxon>Eucoccidiorida</taxon>
        <taxon>Eimeriorina</taxon>
        <taxon>Sarcocystidae</taxon>
        <taxon>Cystoisospora</taxon>
    </lineage>
</organism>
<feature type="compositionally biased region" description="Acidic residues" evidence="1">
    <location>
        <begin position="183"/>
        <end position="206"/>
    </location>
</feature>
<evidence type="ECO:0000313" key="2">
    <source>
        <dbReference type="EMBL" id="PHJ19094.1"/>
    </source>
</evidence>
<evidence type="ECO:0000256" key="1">
    <source>
        <dbReference type="SAM" id="MobiDB-lite"/>
    </source>
</evidence>
<feature type="compositionally biased region" description="Polar residues" evidence="1">
    <location>
        <begin position="68"/>
        <end position="81"/>
    </location>
</feature>
<dbReference type="RefSeq" id="XP_067920796.1">
    <property type="nucleotide sequence ID" value="XM_068067229.1"/>
</dbReference>
<dbReference type="EMBL" id="MIGC01003652">
    <property type="protein sequence ID" value="PHJ19094.1"/>
    <property type="molecule type" value="Genomic_DNA"/>
</dbReference>
<keyword evidence="3" id="KW-1185">Reference proteome</keyword>
<feature type="region of interest" description="Disordered" evidence="1">
    <location>
        <begin position="1"/>
        <end position="124"/>
    </location>
</feature>
<feature type="compositionally biased region" description="Basic and acidic residues" evidence="1">
    <location>
        <begin position="144"/>
        <end position="157"/>
    </location>
</feature>
<feature type="region of interest" description="Disordered" evidence="1">
    <location>
        <begin position="144"/>
        <end position="215"/>
    </location>
</feature>